<feature type="repeat" description="ANK" evidence="3">
    <location>
        <begin position="248"/>
        <end position="280"/>
    </location>
</feature>
<dbReference type="SMART" id="SM00248">
    <property type="entry name" value="ANK"/>
    <property type="match status" value="6"/>
</dbReference>
<evidence type="ECO:0000256" key="2">
    <source>
        <dbReference type="ARBA" id="ARBA00023043"/>
    </source>
</evidence>
<dbReference type="Pfam" id="PF13637">
    <property type="entry name" value="Ank_4"/>
    <property type="match status" value="1"/>
</dbReference>
<dbReference type="Gene3D" id="1.25.40.20">
    <property type="entry name" value="Ankyrin repeat-containing domain"/>
    <property type="match status" value="2"/>
</dbReference>
<dbReference type="PRINTS" id="PR01415">
    <property type="entry name" value="ANKYRIN"/>
</dbReference>
<dbReference type="PROSITE" id="PS50297">
    <property type="entry name" value="ANK_REP_REGION"/>
    <property type="match status" value="2"/>
</dbReference>
<reference evidence="4 5" key="1">
    <citation type="journal article" date="2021" name="Elife">
        <title>Chloroplast acquisition without the gene transfer in kleptoplastic sea slugs, Plakobranchus ocellatus.</title>
        <authorList>
            <person name="Maeda T."/>
            <person name="Takahashi S."/>
            <person name="Yoshida T."/>
            <person name="Shimamura S."/>
            <person name="Takaki Y."/>
            <person name="Nagai Y."/>
            <person name="Toyoda A."/>
            <person name="Suzuki Y."/>
            <person name="Arimoto A."/>
            <person name="Ishii H."/>
            <person name="Satoh N."/>
            <person name="Nishiyama T."/>
            <person name="Hasebe M."/>
            <person name="Maruyama T."/>
            <person name="Minagawa J."/>
            <person name="Obokata J."/>
            <person name="Shigenobu S."/>
        </authorList>
    </citation>
    <scope>NUCLEOTIDE SEQUENCE [LARGE SCALE GENOMIC DNA]</scope>
</reference>
<accession>A0AAV3YB66</accession>
<dbReference type="SUPFAM" id="SSF48403">
    <property type="entry name" value="Ankyrin repeat"/>
    <property type="match status" value="1"/>
</dbReference>
<feature type="repeat" description="ANK" evidence="3">
    <location>
        <begin position="313"/>
        <end position="345"/>
    </location>
</feature>
<sequence>MILIYMIFHYLAPRDVAERLLSALRNEDVSEVDRLVNLTEPFLFLDEVLSKACRTDLKSCVVKRINSTTSLDPQTCQTLLRPAIMSGSIETVEALLNRGAGLNMNCNYFTSVLVVAIVYLEKADLIEMIKFLGGKGANVNRSCGDYSPLVAASWNHPDVVLYLLQNGADVNEVGDKNGNTPLTACLSYYRCEYGELRSSPHCRIIVETLLSAGADPNKPNPALHLAPDTEIASLLIQAGADLEARDDWGRTPLLSAAYTGDTDMINVLKKYGADMAAVDNEGNSALHSFGWFCEPQEETFRPFASQCNQINKRGMTPLMLAAERGHTKIIRILLKLGADPNIVTYQFGEPQTALSTLYINHVNFDWADAEELITHNSVTNLPRCYPYFFKMIERDQRRLVQLMVKHGMVPLCENVDVLSHTSYYSALRLHGISDKLSFLAVALVLNRLAIAQYLTENWFFTPADLVGSMELRHLRSKLERESQADGLRFMDENLSQPMSLLKLSFVAVSAQLGGVAGREERVSQIPLPNILKDKLLFRHENFPMDFTV</sequence>
<dbReference type="Pfam" id="PF12796">
    <property type="entry name" value="Ank_2"/>
    <property type="match status" value="1"/>
</dbReference>
<dbReference type="PROSITE" id="PS50088">
    <property type="entry name" value="ANK_REPEAT"/>
    <property type="match status" value="2"/>
</dbReference>
<dbReference type="AlphaFoldDB" id="A0AAV3YB66"/>
<dbReference type="Proteomes" id="UP000735302">
    <property type="component" value="Unassembled WGS sequence"/>
</dbReference>
<evidence type="ECO:0000313" key="4">
    <source>
        <dbReference type="EMBL" id="GFN79734.1"/>
    </source>
</evidence>
<evidence type="ECO:0000256" key="1">
    <source>
        <dbReference type="ARBA" id="ARBA00022737"/>
    </source>
</evidence>
<gene>
    <name evidence="4" type="ORF">PoB_000624000</name>
</gene>
<dbReference type="PANTHER" id="PTHR24171:SF9">
    <property type="entry name" value="ANKYRIN REPEAT DOMAIN-CONTAINING PROTEIN 39"/>
    <property type="match status" value="1"/>
</dbReference>
<dbReference type="Pfam" id="PF00023">
    <property type="entry name" value="Ank"/>
    <property type="match status" value="1"/>
</dbReference>
<name>A0AAV3YB66_9GAST</name>
<evidence type="ECO:0000256" key="3">
    <source>
        <dbReference type="PROSITE-ProRule" id="PRU00023"/>
    </source>
</evidence>
<proteinExistence type="predicted"/>
<dbReference type="PANTHER" id="PTHR24171">
    <property type="entry name" value="ANKYRIN REPEAT DOMAIN-CONTAINING PROTEIN 39-RELATED"/>
    <property type="match status" value="1"/>
</dbReference>
<dbReference type="InterPro" id="IPR036770">
    <property type="entry name" value="Ankyrin_rpt-contain_sf"/>
</dbReference>
<dbReference type="EMBL" id="BLXT01000722">
    <property type="protein sequence ID" value="GFN79734.1"/>
    <property type="molecule type" value="Genomic_DNA"/>
</dbReference>
<protein>
    <submittedName>
        <fullName evidence="4">Ankyrin repeat</fullName>
    </submittedName>
</protein>
<keyword evidence="1" id="KW-0677">Repeat</keyword>
<keyword evidence="5" id="KW-1185">Reference proteome</keyword>
<keyword evidence="2 3" id="KW-0040">ANK repeat</keyword>
<organism evidence="4 5">
    <name type="scientific">Plakobranchus ocellatus</name>
    <dbReference type="NCBI Taxonomy" id="259542"/>
    <lineage>
        <taxon>Eukaryota</taxon>
        <taxon>Metazoa</taxon>
        <taxon>Spiralia</taxon>
        <taxon>Lophotrochozoa</taxon>
        <taxon>Mollusca</taxon>
        <taxon>Gastropoda</taxon>
        <taxon>Heterobranchia</taxon>
        <taxon>Euthyneura</taxon>
        <taxon>Panpulmonata</taxon>
        <taxon>Sacoglossa</taxon>
        <taxon>Placobranchoidea</taxon>
        <taxon>Plakobranchidae</taxon>
        <taxon>Plakobranchus</taxon>
    </lineage>
</organism>
<dbReference type="InterPro" id="IPR002110">
    <property type="entry name" value="Ankyrin_rpt"/>
</dbReference>
<comment type="caution">
    <text evidence="4">The sequence shown here is derived from an EMBL/GenBank/DDBJ whole genome shotgun (WGS) entry which is preliminary data.</text>
</comment>
<evidence type="ECO:0000313" key="5">
    <source>
        <dbReference type="Proteomes" id="UP000735302"/>
    </source>
</evidence>